<dbReference type="Pfam" id="PF01928">
    <property type="entry name" value="CYTH"/>
    <property type="match status" value="1"/>
</dbReference>
<name>A0A9D4ND13_DREPO</name>
<dbReference type="InterPro" id="IPR023577">
    <property type="entry name" value="CYTH_domain"/>
</dbReference>
<keyword evidence="3" id="KW-1185">Reference proteome</keyword>
<comment type="caution">
    <text evidence="2">The sequence shown here is derived from an EMBL/GenBank/DDBJ whole genome shotgun (WGS) entry which is preliminary data.</text>
</comment>
<dbReference type="PANTHER" id="PTHR21028">
    <property type="entry name" value="SI:CH211-156B7.4"/>
    <property type="match status" value="1"/>
</dbReference>
<dbReference type="EMBL" id="JAIWYP010000001">
    <property type="protein sequence ID" value="KAH3894187.1"/>
    <property type="molecule type" value="Genomic_DNA"/>
</dbReference>
<dbReference type="Gene3D" id="2.40.320.10">
    <property type="entry name" value="Hypothetical Protein Pfu-838710-001"/>
    <property type="match status" value="1"/>
</dbReference>
<evidence type="ECO:0000313" key="3">
    <source>
        <dbReference type="Proteomes" id="UP000828390"/>
    </source>
</evidence>
<dbReference type="Proteomes" id="UP000828390">
    <property type="component" value="Unassembled WGS sequence"/>
</dbReference>
<dbReference type="SUPFAM" id="SSF55154">
    <property type="entry name" value="CYTH-like phosphatases"/>
    <property type="match status" value="1"/>
</dbReference>
<evidence type="ECO:0000313" key="2">
    <source>
        <dbReference type="EMBL" id="KAH3894187.1"/>
    </source>
</evidence>
<sequence length="116" mass="12796">MPSNVEIKARVADVERLKRLAGELCDEGPTVIKQVDTFFHVPNGRLKLRQLQEEKSQLIFYDRDDQAGPKCSEFFTHHTDNPDSLQVVLSKALGVKGEGQEVSSALYGGSDTCTCG</sequence>
<dbReference type="GO" id="GO:0016462">
    <property type="term" value="F:pyrophosphatase activity"/>
    <property type="evidence" value="ECO:0007669"/>
    <property type="project" value="UniProtKB-ARBA"/>
</dbReference>
<reference evidence="2" key="2">
    <citation type="submission" date="2020-11" db="EMBL/GenBank/DDBJ databases">
        <authorList>
            <person name="McCartney M.A."/>
            <person name="Auch B."/>
            <person name="Kono T."/>
            <person name="Mallez S."/>
            <person name="Becker A."/>
            <person name="Gohl D.M."/>
            <person name="Silverstein K.A.T."/>
            <person name="Koren S."/>
            <person name="Bechman K.B."/>
            <person name="Herman A."/>
            <person name="Abrahante J.E."/>
            <person name="Garbe J."/>
        </authorList>
    </citation>
    <scope>NUCLEOTIDE SEQUENCE</scope>
    <source>
        <strain evidence="2">Duluth1</strain>
        <tissue evidence="2">Whole animal</tissue>
    </source>
</reference>
<organism evidence="2 3">
    <name type="scientific">Dreissena polymorpha</name>
    <name type="common">Zebra mussel</name>
    <name type="synonym">Mytilus polymorpha</name>
    <dbReference type="NCBI Taxonomy" id="45954"/>
    <lineage>
        <taxon>Eukaryota</taxon>
        <taxon>Metazoa</taxon>
        <taxon>Spiralia</taxon>
        <taxon>Lophotrochozoa</taxon>
        <taxon>Mollusca</taxon>
        <taxon>Bivalvia</taxon>
        <taxon>Autobranchia</taxon>
        <taxon>Heteroconchia</taxon>
        <taxon>Euheterodonta</taxon>
        <taxon>Imparidentia</taxon>
        <taxon>Neoheterodontei</taxon>
        <taxon>Myida</taxon>
        <taxon>Dreissenoidea</taxon>
        <taxon>Dreissenidae</taxon>
        <taxon>Dreissena</taxon>
    </lineage>
</organism>
<evidence type="ECO:0000259" key="1">
    <source>
        <dbReference type="Pfam" id="PF01928"/>
    </source>
</evidence>
<dbReference type="AlphaFoldDB" id="A0A9D4ND13"/>
<feature type="domain" description="CYTH" evidence="1">
    <location>
        <begin position="4"/>
        <end position="88"/>
    </location>
</feature>
<proteinExistence type="predicted"/>
<protein>
    <recommendedName>
        <fullName evidence="1">CYTH domain-containing protein</fullName>
    </recommendedName>
</protein>
<dbReference type="InterPro" id="IPR008173">
    <property type="entry name" value="Adenylyl_cyclase_CyaB"/>
</dbReference>
<dbReference type="PANTHER" id="PTHR21028:SF2">
    <property type="entry name" value="CYTH DOMAIN-CONTAINING PROTEIN"/>
    <property type="match status" value="1"/>
</dbReference>
<dbReference type="InterPro" id="IPR033469">
    <property type="entry name" value="CYTH-like_dom_sf"/>
</dbReference>
<accession>A0A9D4ND13</accession>
<gene>
    <name evidence="2" type="ORF">DPMN_018344</name>
</gene>
<dbReference type="CDD" id="cd07890">
    <property type="entry name" value="CYTH-like_AC_IV-like"/>
    <property type="match status" value="1"/>
</dbReference>
<reference evidence="2" key="1">
    <citation type="journal article" date="2019" name="bioRxiv">
        <title>The Genome of the Zebra Mussel, Dreissena polymorpha: A Resource for Invasive Species Research.</title>
        <authorList>
            <person name="McCartney M.A."/>
            <person name="Auch B."/>
            <person name="Kono T."/>
            <person name="Mallez S."/>
            <person name="Zhang Y."/>
            <person name="Obille A."/>
            <person name="Becker A."/>
            <person name="Abrahante J.E."/>
            <person name="Garbe J."/>
            <person name="Badalamenti J.P."/>
            <person name="Herman A."/>
            <person name="Mangelson H."/>
            <person name="Liachko I."/>
            <person name="Sullivan S."/>
            <person name="Sone E.D."/>
            <person name="Koren S."/>
            <person name="Silverstein K.A.T."/>
            <person name="Beckman K.B."/>
            <person name="Gohl D.M."/>
        </authorList>
    </citation>
    <scope>NUCLEOTIDE SEQUENCE</scope>
    <source>
        <strain evidence="2">Duluth1</strain>
        <tissue evidence="2">Whole animal</tissue>
    </source>
</reference>